<dbReference type="PROSITE" id="PS51725">
    <property type="entry name" value="ABM"/>
    <property type="match status" value="1"/>
</dbReference>
<dbReference type="SUPFAM" id="SSF54909">
    <property type="entry name" value="Dimeric alpha+beta barrel"/>
    <property type="match status" value="1"/>
</dbReference>
<dbReference type="PROSITE" id="PS51819">
    <property type="entry name" value="VOC"/>
    <property type="match status" value="1"/>
</dbReference>
<dbReference type="GO" id="GO:0046872">
    <property type="term" value="F:metal ion binding"/>
    <property type="evidence" value="ECO:0007669"/>
    <property type="project" value="UniProtKB-KW"/>
</dbReference>
<dbReference type="Gene3D" id="3.10.180.10">
    <property type="entry name" value="2,3-Dihydroxybiphenyl 1,2-Dioxygenase, domain 1"/>
    <property type="match status" value="1"/>
</dbReference>
<evidence type="ECO:0000313" key="4">
    <source>
        <dbReference type="EMBL" id="SFC47711.1"/>
    </source>
</evidence>
<protein>
    <submittedName>
        <fullName evidence="4">Quinol monooxygenase YgiN</fullName>
    </submittedName>
</protein>
<gene>
    <name evidence="4" type="ORF">SAMN05421848_1554</name>
</gene>
<keyword evidence="5" id="KW-1185">Reference proteome</keyword>
<dbReference type="InterPro" id="IPR051785">
    <property type="entry name" value="MMCE/EMCE_epimerase"/>
</dbReference>
<name>A0A1I1JHR3_9GAMM</name>
<dbReference type="STRING" id="402385.SAMN05421848_1554"/>
<dbReference type="Proteomes" id="UP000199046">
    <property type="component" value="Unassembled WGS sequence"/>
</dbReference>
<organism evidence="4 5">
    <name type="scientific">Kushneria avicenniae</name>
    <dbReference type="NCBI Taxonomy" id="402385"/>
    <lineage>
        <taxon>Bacteria</taxon>
        <taxon>Pseudomonadati</taxon>
        <taxon>Pseudomonadota</taxon>
        <taxon>Gammaproteobacteria</taxon>
        <taxon>Oceanospirillales</taxon>
        <taxon>Halomonadaceae</taxon>
        <taxon>Kushneria</taxon>
    </lineage>
</organism>
<keyword evidence="1" id="KW-0479">Metal-binding</keyword>
<dbReference type="InterPro" id="IPR007138">
    <property type="entry name" value="ABM_dom"/>
</dbReference>
<dbReference type="Pfam" id="PF03992">
    <property type="entry name" value="ABM"/>
    <property type="match status" value="1"/>
</dbReference>
<dbReference type="PANTHER" id="PTHR43048:SF6">
    <property type="entry name" value="BLR8189 PROTEIN"/>
    <property type="match status" value="1"/>
</dbReference>
<accession>A0A1I1JHR3</accession>
<evidence type="ECO:0000259" key="3">
    <source>
        <dbReference type="PROSITE" id="PS51819"/>
    </source>
</evidence>
<dbReference type="InterPro" id="IPR011008">
    <property type="entry name" value="Dimeric_a/b-barrel"/>
</dbReference>
<proteinExistence type="predicted"/>
<evidence type="ECO:0000313" key="5">
    <source>
        <dbReference type="Proteomes" id="UP000199046"/>
    </source>
</evidence>
<dbReference type="Pfam" id="PF13669">
    <property type="entry name" value="Glyoxalase_4"/>
    <property type="match status" value="1"/>
</dbReference>
<dbReference type="AlphaFoldDB" id="A0A1I1JHR3"/>
<dbReference type="GO" id="GO:0004497">
    <property type="term" value="F:monooxygenase activity"/>
    <property type="evidence" value="ECO:0007669"/>
    <property type="project" value="UniProtKB-KW"/>
</dbReference>
<keyword evidence="4" id="KW-0503">Monooxygenase</keyword>
<evidence type="ECO:0000259" key="2">
    <source>
        <dbReference type="PROSITE" id="PS51725"/>
    </source>
</evidence>
<dbReference type="Gene3D" id="3.30.70.100">
    <property type="match status" value="1"/>
</dbReference>
<dbReference type="GO" id="GO:0046491">
    <property type="term" value="P:L-methylmalonyl-CoA metabolic process"/>
    <property type="evidence" value="ECO:0007669"/>
    <property type="project" value="TreeGrafter"/>
</dbReference>
<feature type="domain" description="ABM" evidence="2">
    <location>
        <begin position="3"/>
        <end position="90"/>
    </location>
</feature>
<dbReference type="GO" id="GO:0004493">
    <property type="term" value="F:methylmalonyl-CoA epimerase activity"/>
    <property type="evidence" value="ECO:0007669"/>
    <property type="project" value="TreeGrafter"/>
</dbReference>
<sequence>MTRSMMARITPVEGQTSQVRHHVEALARRVRREAGNIRFETHEASDASGFVIIEEYRDDDAFQRHLAMPHTQQFNAALESLAEGGASSVTELAPLGEPDDSPADIRAIDHVGLTVPDVQAASLFFADAFGARRVYDVLPRDGDDMAGEGPEKELGLSAGTRIVHMRLMRIGNGPCLEIFQMEDGEQQAPPRLQDIGLTHFGLYVDDIKTAVQRFEAAGGELLSPTHPLAGVENGPRNAGVYGRTPWGMLVELLSYPDGIDYSNTPGNADEAKTLRWTPHP</sequence>
<dbReference type="InterPro" id="IPR037523">
    <property type="entry name" value="VOC_core"/>
</dbReference>
<reference evidence="5" key="1">
    <citation type="submission" date="2016-10" db="EMBL/GenBank/DDBJ databases">
        <authorList>
            <person name="Varghese N."/>
            <person name="Submissions S."/>
        </authorList>
    </citation>
    <scope>NUCLEOTIDE SEQUENCE [LARGE SCALE GENOMIC DNA]</scope>
    <source>
        <strain evidence="5">DSM 23439</strain>
    </source>
</reference>
<dbReference type="InterPro" id="IPR029068">
    <property type="entry name" value="Glyas_Bleomycin-R_OHBP_Dase"/>
</dbReference>
<keyword evidence="4" id="KW-0560">Oxidoreductase</keyword>
<evidence type="ECO:0000256" key="1">
    <source>
        <dbReference type="ARBA" id="ARBA00022723"/>
    </source>
</evidence>
<dbReference type="RefSeq" id="WP_175489637.1">
    <property type="nucleotide sequence ID" value="NZ_FOLY01000003.1"/>
</dbReference>
<dbReference type="SUPFAM" id="SSF54593">
    <property type="entry name" value="Glyoxalase/Bleomycin resistance protein/Dihydroxybiphenyl dioxygenase"/>
    <property type="match status" value="1"/>
</dbReference>
<dbReference type="PANTHER" id="PTHR43048">
    <property type="entry name" value="METHYLMALONYL-COA EPIMERASE"/>
    <property type="match status" value="1"/>
</dbReference>
<feature type="domain" description="VOC" evidence="3">
    <location>
        <begin position="107"/>
        <end position="255"/>
    </location>
</feature>
<dbReference type="EMBL" id="FOLY01000003">
    <property type="protein sequence ID" value="SFC47711.1"/>
    <property type="molecule type" value="Genomic_DNA"/>
</dbReference>